<keyword evidence="3" id="KW-0808">Transferase</keyword>
<comment type="similarity">
    <text evidence="1">Belongs to the methyltransferase superfamily.</text>
</comment>
<evidence type="ECO:0000313" key="5">
    <source>
        <dbReference type="EMBL" id="MBL1098823.1"/>
    </source>
</evidence>
<evidence type="ECO:0000313" key="6">
    <source>
        <dbReference type="Proteomes" id="UP000634229"/>
    </source>
</evidence>
<dbReference type="PANTHER" id="PTHR44942">
    <property type="entry name" value="METHYLTRANSF_11 DOMAIN-CONTAINING PROTEIN"/>
    <property type="match status" value="1"/>
</dbReference>
<accession>A0ABS1NFG3</accession>
<keyword evidence="6" id="KW-1185">Reference proteome</keyword>
<gene>
    <name evidence="5" type="ORF">JK363_19575</name>
</gene>
<dbReference type="PANTHER" id="PTHR44942:SF4">
    <property type="entry name" value="METHYLTRANSFERASE TYPE 11 DOMAIN-CONTAINING PROTEIN"/>
    <property type="match status" value="1"/>
</dbReference>
<comment type="caution">
    <text evidence="5">The sequence shown here is derived from an EMBL/GenBank/DDBJ whole genome shotgun (WGS) entry which is preliminary data.</text>
</comment>
<organism evidence="5 6">
    <name type="scientific">Streptomyces coffeae</name>
    <dbReference type="NCBI Taxonomy" id="621382"/>
    <lineage>
        <taxon>Bacteria</taxon>
        <taxon>Bacillati</taxon>
        <taxon>Actinomycetota</taxon>
        <taxon>Actinomycetes</taxon>
        <taxon>Kitasatosporales</taxon>
        <taxon>Streptomycetaceae</taxon>
        <taxon>Streptomyces</taxon>
    </lineage>
</organism>
<reference evidence="5 6" key="1">
    <citation type="submission" date="2021-01" db="EMBL/GenBank/DDBJ databases">
        <title>WGS of actinomycetes isolated from Thailand.</title>
        <authorList>
            <person name="Thawai C."/>
        </authorList>
    </citation>
    <scope>NUCLEOTIDE SEQUENCE [LARGE SCALE GENOMIC DNA]</scope>
    <source>
        <strain evidence="5 6">CA1R205</strain>
    </source>
</reference>
<dbReference type="GO" id="GO:0032259">
    <property type="term" value="P:methylation"/>
    <property type="evidence" value="ECO:0007669"/>
    <property type="project" value="UniProtKB-KW"/>
</dbReference>
<dbReference type="InterPro" id="IPR013216">
    <property type="entry name" value="Methyltransf_11"/>
</dbReference>
<dbReference type="InterPro" id="IPR051052">
    <property type="entry name" value="Diverse_substrate_MTase"/>
</dbReference>
<feature type="domain" description="Methyltransferase type 11" evidence="4">
    <location>
        <begin position="53"/>
        <end position="146"/>
    </location>
</feature>
<name>A0ABS1NFG3_9ACTN</name>
<dbReference type="GO" id="GO:0008168">
    <property type="term" value="F:methyltransferase activity"/>
    <property type="evidence" value="ECO:0007669"/>
    <property type="project" value="UniProtKB-KW"/>
</dbReference>
<sequence>MAGAPRIELDSRSPETVDGRQIRAVAFQEARLAYVRTALTGVGLCASGSRALVVGNGRGLLARGLAGLGFEVVAADPSATATELAREAKGPDRPRIVHLTAPAEELGLVDASFDLAYYADTFEITSRLDRVLAEAARVLRPGGVLVYDTVNRTPLSRLIYLGAFQRFPMTRIMPAGRYAADRLRTPAELAAALDRYGLRQQDVCDFRPKDPRRLVRAIVARRRGRITDEQIPRLVEVVLAPGARPLVTYLGYARRR</sequence>
<dbReference type="Gene3D" id="3.40.50.150">
    <property type="entry name" value="Vaccinia Virus protein VP39"/>
    <property type="match status" value="1"/>
</dbReference>
<evidence type="ECO:0000256" key="2">
    <source>
        <dbReference type="ARBA" id="ARBA00022603"/>
    </source>
</evidence>
<dbReference type="RefSeq" id="WP_201876221.1">
    <property type="nucleotide sequence ID" value="NZ_JAERRF010000010.1"/>
</dbReference>
<evidence type="ECO:0000259" key="4">
    <source>
        <dbReference type="Pfam" id="PF08241"/>
    </source>
</evidence>
<dbReference type="Pfam" id="PF08241">
    <property type="entry name" value="Methyltransf_11"/>
    <property type="match status" value="1"/>
</dbReference>
<protein>
    <submittedName>
        <fullName evidence="5">Methyltransferase domain-containing protein</fullName>
    </submittedName>
</protein>
<dbReference type="SUPFAM" id="SSF53335">
    <property type="entry name" value="S-adenosyl-L-methionine-dependent methyltransferases"/>
    <property type="match status" value="1"/>
</dbReference>
<proteinExistence type="inferred from homology"/>
<dbReference type="InterPro" id="IPR029063">
    <property type="entry name" value="SAM-dependent_MTases_sf"/>
</dbReference>
<dbReference type="EMBL" id="JAERRF010000010">
    <property type="protein sequence ID" value="MBL1098823.1"/>
    <property type="molecule type" value="Genomic_DNA"/>
</dbReference>
<keyword evidence="2 5" id="KW-0489">Methyltransferase</keyword>
<dbReference type="Proteomes" id="UP000634229">
    <property type="component" value="Unassembled WGS sequence"/>
</dbReference>
<dbReference type="CDD" id="cd02440">
    <property type="entry name" value="AdoMet_MTases"/>
    <property type="match status" value="1"/>
</dbReference>
<evidence type="ECO:0000256" key="1">
    <source>
        <dbReference type="ARBA" id="ARBA00008361"/>
    </source>
</evidence>
<evidence type="ECO:0000256" key="3">
    <source>
        <dbReference type="ARBA" id="ARBA00022679"/>
    </source>
</evidence>